<protein>
    <submittedName>
        <fullName evidence="1">Uncharacterized protein</fullName>
    </submittedName>
</protein>
<organism evidence="1 2">
    <name type="scientific">Micromonospora yangpuensis</name>
    <dbReference type="NCBI Taxonomy" id="683228"/>
    <lineage>
        <taxon>Bacteria</taxon>
        <taxon>Bacillati</taxon>
        <taxon>Actinomycetota</taxon>
        <taxon>Actinomycetes</taxon>
        <taxon>Micromonosporales</taxon>
        <taxon>Micromonosporaceae</taxon>
        <taxon>Micromonospora</taxon>
    </lineage>
</organism>
<accession>A0A1C6U9B2</accession>
<dbReference type="Proteomes" id="UP000198937">
    <property type="component" value="Unassembled WGS sequence"/>
</dbReference>
<evidence type="ECO:0000313" key="1">
    <source>
        <dbReference type="EMBL" id="SCL50680.1"/>
    </source>
</evidence>
<gene>
    <name evidence="1" type="ORF">GA0070617_1558</name>
</gene>
<keyword evidence="2" id="KW-1185">Reference proteome</keyword>
<reference evidence="2" key="1">
    <citation type="submission" date="2016-06" db="EMBL/GenBank/DDBJ databases">
        <authorList>
            <person name="Varghese N."/>
            <person name="Submissions Spin"/>
        </authorList>
    </citation>
    <scope>NUCLEOTIDE SEQUENCE [LARGE SCALE GENOMIC DNA]</scope>
    <source>
        <strain evidence="2">DSM 45577</strain>
    </source>
</reference>
<dbReference type="AlphaFoldDB" id="A0A1C6U9B2"/>
<dbReference type="RefSeq" id="WP_091435265.1">
    <property type="nucleotide sequence ID" value="NZ_BMMJ01000001.1"/>
</dbReference>
<dbReference type="EMBL" id="FMIA01000002">
    <property type="protein sequence ID" value="SCL50680.1"/>
    <property type="molecule type" value="Genomic_DNA"/>
</dbReference>
<dbReference type="OrthoDB" id="3336462at2"/>
<name>A0A1C6U9B2_9ACTN</name>
<proteinExistence type="predicted"/>
<sequence>MSAATEPAALATGARIARLRRLREALDGEDRRKLLADGVAERLHHLWRTGGRDGTTAMGIRPTHIRIRAPFVYTRRDDERGPVVPLLLQTQGLQLRLQLLMLFDAQCRHGPETPVRNPRNIVRRADDRYAGWRELVLSDVRPTKPYGGDSAPPGVKAALRRRQITEALARLEQQHLVQIPRQPKGGRRYDEFQLLSETGSSEHPDYTVPTRGAVTLPREFFTNMWVWVLSDAEIATYLMLRFVRSHRPRKHEESGVFVTSGWRETLFRLHRSTWRSADMLYRLRLVDKIPATGRTFRTGKVGDPKKLAKDARKPVVRYKINDEALQAKALSTAWQVLTEPTEQDRLRREHGPDIGNMDPLIASSLGLDAS</sequence>
<evidence type="ECO:0000313" key="2">
    <source>
        <dbReference type="Proteomes" id="UP000198937"/>
    </source>
</evidence>